<proteinExistence type="predicted"/>
<reference evidence="1" key="1">
    <citation type="submission" date="2018-02" db="EMBL/GenBank/DDBJ databases">
        <title>Rhizophora mucronata_Transcriptome.</title>
        <authorList>
            <person name="Meera S.P."/>
            <person name="Sreeshan A."/>
            <person name="Augustine A."/>
        </authorList>
    </citation>
    <scope>NUCLEOTIDE SEQUENCE</scope>
    <source>
        <tissue evidence="1">Leaf</tissue>
    </source>
</reference>
<organism evidence="1">
    <name type="scientific">Rhizophora mucronata</name>
    <name type="common">Asiatic mangrove</name>
    <dbReference type="NCBI Taxonomy" id="61149"/>
    <lineage>
        <taxon>Eukaryota</taxon>
        <taxon>Viridiplantae</taxon>
        <taxon>Streptophyta</taxon>
        <taxon>Embryophyta</taxon>
        <taxon>Tracheophyta</taxon>
        <taxon>Spermatophyta</taxon>
        <taxon>Magnoliopsida</taxon>
        <taxon>eudicotyledons</taxon>
        <taxon>Gunneridae</taxon>
        <taxon>Pentapetalae</taxon>
        <taxon>rosids</taxon>
        <taxon>fabids</taxon>
        <taxon>Malpighiales</taxon>
        <taxon>Rhizophoraceae</taxon>
        <taxon>Rhizophora</taxon>
    </lineage>
</organism>
<dbReference type="AlphaFoldDB" id="A0A2P2MAQ1"/>
<evidence type="ECO:0000313" key="1">
    <source>
        <dbReference type="EMBL" id="MBX27305.1"/>
    </source>
</evidence>
<name>A0A2P2MAQ1_RHIMU</name>
<dbReference type="EMBL" id="GGEC01046821">
    <property type="protein sequence ID" value="MBX27305.1"/>
    <property type="molecule type" value="Transcribed_RNA"/>
</dbReference>
<accession>A0A2P2MAQ1</accession>
<sequence>MLKLLLILNKIPLHILLLQNRRPKTRVHVHASASAYADPRRIPP</sequence>
<protein>
    <submittedName>
        <fullName evidence="1">Uncharacterized protein</fullName>
    </submittedName>
</protein>